<dbReference type="PROSITE" id="PS52016">
    <property type="entry name" value="TONB_DEPENDENT_REC_3"/>
    <property type="match status" value="1"/>
</dbReference>
<evidence type="ECO:0000256" key="8">
    <source>
        <dbReference type="ARBA" id="ARBA00023136"/>
    </source>
</evidence>
<evidence type="ECO:0000256" key="4">
    <source>
        <dbReference type="ARBA" id="ARBA00022692"/>
    </source>
</evidence>
<dbReference type="InterPro" id="IPR010917">
    <property type="entry name" value="TonB_rcpt_CS"/>
</dbReference>
<accession>A0A8J3M9Q6</accession>
<evidence type="ECO:0000256" key="1">
    <source>
        <dbReference type="ARBA" id="ARBA00004571"/>
    </source>
</evidence>
<evidence type="ECO:0000259" key="14">
    <source>
        <dbReference type="Pfam" id="PF00593"/>
    </source>
</evidence>
<keyword evidence="3 10" id="KW-1134">Transmembrane beta strand</keyword>
<evidence type="ECO:0000313" key="17">
    <source>
        <dbReference type="Proteomes" id="UP000626220"/>
    </source>
</evidence>
<reference evidence="16" key="2">
    <citation type="submission" date="2020-09" db="EMBL/GenBank/DDBJ databases">
        <authorList>
            <person name="Sun Q."/>
            <person name="Kim S."/>
        </authorList>
    </citation>
    <scope>NUCLEOTIDE SEQUENCE</scope>
    <source>
        <strain evidence="16">KCTC 42650</strain>
    </source>
</reference>
<feature type="short sequence motif" description="TonB C-terminal box" evidence="11">
    <location>
        <begin position="661"/>
        <end position="678"/>
    </location>
</feature>
<comment type="caution">
    <text evidence="16">The sequence shown here is derived from an EMBL/GenBank/DDBJ whole genome shotgun (WGS) entry which is preliminary data.</text>
</comment>
<gene>
    <name evidence="16" type="ORF">GCM10017056_45970</name>
</gene>
<dbReference type="GO" id="GO:0009279">
    <property type="term" value="C:cell outer membrane"/>
    <property type="evidence" value="ECO:0007669"/>
    <property type="project" value="UniProtKB-SubCell"/>
</dbReference>
<feature type="signal peptide" evidence="13">
    <location>
        <begin position="1"/>
        <end position="28"/>
    </location>
</feature>
<dbReference type="RefSeq" id="WP_229864410.1">
    <property type="nucleotide sequence ID" value="NZ_BNCJ01000023.1"/>
</dbReference>
<feature type="chain" id="PRO_5035214544" evidence="13">
    <location>
        <begin position="29"/>
        <end position="678"/>
    </location>
</feature>
<dbReference type="CDD" id="cd01347">
    <property type="entry name" value="ligand_gated_channel"/>
    <property type="match status" value="1"/>
</dbReference>
<comment type="subcellular location">
    <subcellularLocation>
        <location evidence="1 10">Cell outer membrane</location>
        <topology evidence="1 10">Multi-pass membrane protein</topology>
    </subcellularLocation>
</comment>
<keyword evidence="8 10" id="KW-0472">Membrane</keyword>
<evidence type="ECO:0000313" key="16">
    <source>
        <dbReference type="EMBL" id="GHF69654.1"/>
    </source>
</evidence>
<dbReference type="Pfam" id="PF07715">
    <property type="entry name" value="Plug"/>
    <property type="match status" value="1"/>
</dbReference>
<evidence type="ECO:0000256" key="11">
    <source>
        <dbReference type="PROSITE-ProRule" id="PRU10144"/>
    </source>
</evidence>
<dbReference type="EMBL" id="BNCJ01000023">
    <property type="protein sequence ID" value="GHF69654.1"/>
    <property type="molecule type" value="Genomic_DNA"/>
</dbReference>
<evidence type="ECO:0000256" key="3">
    <source>
        <dbReference type="ARBA" id="ARBA00022452"/>
    </source>
</evidence>
<keyword evidence="6" id="KW-0406">Ion transport</keyword>
<evidence type="ECO:0000256" key="6">
    <source>
        <dbReference type="ARBA" id="ARBA00023065"/>
    </source>
</evidence>
<dbReference type="PROSITE" id="PS01156">
    <property type="entry name" value="TONB_DEPENDENT_REC_2"/>
    <property type="match status" value="1"/>
</dbReference>
<comment type="similarity">
    <text evidence="10 12">Belongs to the TonB-dependent receptor family.</text>
</comment>
<keyword evidence="4 10" id="KW-0812">Transmembrane</keyword>
<keyword evidence="16" id="KW-0675">Receptor</keyword>
<dbReference type="Pfam" id="PF00593">
    <property type="entry name" value="TonB_dep_Rec_b-barrel"/>
    <property type="match status" value="1"/>
</dbReference>
<feature type="domain" description="TonB-dependent receptor-like beta-barrel" evidence="14">
    <location>
        <begin position="251"/>
        <end position="651"/>
    </location>
</feature>
<dbReference type="InterPro" id="IPR000531">
    <property type="entry name" value="Beta-barrel_TonB"/>
</dbReference>
<protein>
    <submittedName>
        <fullName evidence="16">Colicin receptor</fullName>
    </submittedName>
</protein>
<evidence type="ECO:0000256" key="12">
    <source>
        <dbReference type="RuleBase" id="RU003357"/>
    </source>
</evidence>
<evidence type="ECO:0000256" key="9">
    <source>
        <dbReference type="ARBA" id="ARBA00023237"/>
    </source>
</evidence>
<sequence>MTQSLMTRYRRTTALCLTGLAFAGAANAQSSDALDLGTLVITAGGFEQHVVDAPASISVITVEELRRANVTNLSDALREAQGVITTGIANEQDIFIRGLPGDYTLILVDGKRQGTRESRTNGSSGYEQSFIPPVAAIERIEVVRGPMSSLYGSDAMGGVVNIITRKVSPVWTGSVTAETTIPEGSDDAASNQLSFYLNGPILADRLGLQIWGRRLDRDESGVLNGPREQEDIDLTARLTWMVNPDHELSFEYGFTRIDQYSNPGRTLALGTDPERVDNDRQHWALGYKGNWGAVTSDFSFQQERGKRTSYDYLAGALVEGSRNPEIVNSVLDGKFTIPAEFRGAHTIVTGFQYRHAELTDQNPGLGNGLYQEYTSSEWAVFAEDEWKLSDSFALTAGLRYTDNENFGGKWTPRLYAVWNVNDAFTLKGGVSTGYRTPSLRQTIDGYYYTTQRGAGVIVANPDLKPETSTSYEVSALWQQGAYELGATLFRTDFRDKIESFNTGGTVVVGGTTYNRWEYRNIQDALLQGVELTGRVELSDSVLLRGSYTFTDSEQQSGAYAGLPLARTPRHAASLRMEWVTPVAGLETWGAANYHGKEVNAGARIGTNGTPYAYDSLGNAIAYEYDAYTTVDIGLSYVLSDHATLNAAIYNLFDATVTEAESNTYQSGRSLWLGVTANF</sequence>
<reference evidence="16" key="1">
    <citation type="journal article" date="2014" name="Int. J. Syst. Evol. Microbiol.">
        <title>Complete genome sequence of Corynebacterium casei LMG S-19264T (=DSM 44701T), isolated from a smear-ripened cheese.</title>
        <authorList>
            <consortium name="US DOE Joint Genome Institute (JGI-PGF)"/>
            <person name="Walter F."/>
            <person name="Albersmeier A."/>
            <person name="Kalinowski J."/>
            <person name="Ruckert C."/>
        </authorList>
    </citation>
    <scope>NUCLEOTIDE SEQUENCE</scope>
    <source>
        <strain evidence="16">KCTC 42650</strain>
    </source>
</reference>
<organism evidence="16 17">
    <name type="scientific">Seohaeicola zhoushanensis</name>
    <dbReference type="NCBI Taxonomy" id="1569283"/>
    <lineage>
        <taxon>Bacteria</taxon>
        <taxon>Pseudomonadati</taxon>
        <taxon>Pseudomonadota</taxon>
        <taxon>Alphaproteobacteria</taxon>
        <taxon>Rhodobacterales</taxon>
        <taxon>Roseobacteraceae</taxon>
        <taxon>Seohaeicola</taxon>
    </lineage>
</organism>
<dbReference type="InterPro" id="IPR012910">
    <property type="entry name" value="Plug_dom"/>
</dbReference>
<keyword evidence="17" id="KW-1185">Reference proteome</keyword>
<name>A0A8J3M9Q6_9RHOB</name>
<keyword evidence="7 12" id="KW-0798">TonB box</keyword>
<evidence type="ECO:0000256" key="5">
    <source>
        <dbReference type="ARBA" id="ARBA00022729"/>
    </source>
</evidence>
<dbReference type="Proteomes" id="UP000626220">
    <property type="component" value="Unassembled WGS sequence"/>
</dbReference>
<dbReference type="InterPro" id="IPR039426">
    <property type="entry name" value="TonB-dep_rcpt-like"/>
</dbReference>
<evidence type="ECO:0000256" key="13">
    <source>
        <dbReference type="SAM" id="SignalP"/>
    </source>
</evidence>
<dbReference type="GO" id="GO:0044718">
    <property type="term" value="P:siderophore transmembrane transport"/>
    <property type="evidence" value="ECO:0007669"/>
    <property type="project" value="TreeGrafter"/>
</dbReference>
<evidence type="ECO:0000256" key="2">
    <source>
        <dbReference type="ARBA" id="ARBA00022448"/>
    </source>
</evidence>
<dbReference type="GO" id="GO:0015344">
    <property type="term" value="F:siderophore uptake transmembrane transporter activity"/>
    <property type="evidence" value="ECO:0007669"/>
    <property type="project" value="TreeGrafter"/>
</dbReference>
<evidence type="ECO:0000259" key="15">
    <source>
        <dbReference type="Pfam" id="PF07715"/>
    </source>
</evidence>
<dbReference type="Gene3D" id="2.40.170.20">
    <property type="entry name" value="TonB-dependent receptor, beta-barrel domain"/>
    <property type="match status" value="1"/>
</dbReference>
<proteinExistence type="inferred from homology"/>
<dbReference type="PANTHER" id="PTHR30069">
    <property type="entry name" value="TONB-DEPENDENT OUTER MEMBRANE RECEPTOR"/>
    <property type="match status" value="1"/>
</dbReference>
<keyword evidence="2 10" id="KW-0813">Transport</keyword>
<feature type="domain" description="TonB-dependent receptor plug" evidence="15">
    <location>
        <begin position="51"/>
        <end position="159"/>
    </location>
</feature>
<dbReference type="AlphaFoldDB" id="A0A8J3M9Q6"/>
<dbReference type="InterPro" id="IPR036942">
    <property type="entry name" value="Beta-barrel_TonB_sf"/>
</dbReference>
<evidence type="ECO:0000256" key="7">
    <source>
        <dbReference type="ARBA" id="ARBA00023077"/>
    </source>
</evidence>
<keyword evidence="5 13" id="KW-0732">Signal</keyword>
<keyword evidence="9 10" id="KW-0998">Cell outer membrane</keyword>
<dbReference type="Gene3D" id="2.170.130.10">
    <property type="entry name" value="TonB-dependent receptor, plug domain"/>
    <property type="match status" value="1"/>
</dbReference>
<evidence type="ECO:0000256" key="10">
    <source>
        <dbReference type="PROSITE-ProRule" id="PRU01360"/>
    </source>
</evidence>
<dbReference type="InterPro" id="IPR037066">
    <property type="entry name" value="Plug_dom_sf"/>
</dbReference>
<dbReference type="SUPFAM" id="SSF56935">
    <property type="entry name" value="Porins"/>
    <property type="match status" value="1"/>
</dbReference>
<dbReference type="PANTHER" id="PTHR30069:SF53">
    <property type="entry name" value="COLICIN I RECEPTOR-RELATED"/>
    <property type="match status" value="1"/>
</dbReference>